<gene>
    <name evidence="2" type="ORF">KEU06_14130</name>
</gene>
<proteinExistence type="predicted"/>
<dbReference type="InterPro" id="IPR011335">
    <property type="entry name" value="Restrct_endonuc-II-like"/>
</dbReference>
<dbReference type="PANTHER" id="PTHR36558:SF1">
    <property type="entry name" value="RESTRICTION ENDONUCLEASE DOMAIN-CONTAINING PROTEIN-RELATED"/>
    <property type="match status" value="1"/>
</dbReference>
<keyword evidence="2" id="KW-0540">Nuclease</keyword>
<dbReference type="PANTHER" id="PTHR36558">
    <property type="entry name" value="GLR1098 PROTEIN"/>
    <property type="match status" value="1"/>
</dbReference>
<dbReference type="AlphaFoldDB" id="A0A942DZ04"/>
<comment type="caution">
    <text evidence="2">The sequence shown here is derived from an EMBL/GenBank/DDBJ whole genome shotgun (WGS) entry which is preliminary data.</text>
</comment>
<dbReference type="InterPro" id="IPR008538">
    <property type="entry name" value="Uma2"/>
</dbReference>
<reference evidence="2" key="1">
    <citation type="submission" date="2021-04" db="EMBL/GenBank/DDBJ databases">
        <title>Pseudaminobacter soli sp. nov., isolated from paddy soil contaminated by heavy metals.</title>
        <authorList>
            <person name="Zhang K."/>
        </authorList>
    </citation>
    <scope>NUCLEOTIDE SEQUENCE</scope>
    <source>
        <strain evidence="2">19-2017</strain>
    </source>
</reference>
<dbReference type="Proteomes" id="UP000680348">
    <property type="component" value="Unassembled WGS sequence"/>
</dbReference>
<keyword evidence="3" id="KW-1185">Reference proteome</keyword>
<keyword evidence="2" id="KW-0378">Hydrolase</keyword>
<organism evidence="2 3">
    <name type="scientific">Pseudaminobacter soli</name>
    <name type="common">ex Zhang et al. 2022</name>
    <dbReference type="NCBI Taxonomy" id="2831468"/>
    <lineage>
        <taxon>Bacteria</taxon>
        <taxon>Pseudomonadati</taxon>
        <taxon>Pseudomonadota</taxon>
        <taxon>Alphaproteobacteria</taxon>
        <taxon>Hyphomicrobiales</taxon>
        <taxon>Phyllobacteriaceae</taxon>
        <taxon>Pseudaminobacter</taxon>
    </lineage>
</organism>
<evidence type="ECO:0000313" key="2">
    <source>
        <dbReference type="EMBL" id="MBS3649747.1"/>
    </source>
</evidence>
<dbReference type="SUPFAM" id="SSF52980">
    <property type="entry name" value="Restriction endonuclease-like"/>
    <property type="match status" value="1"/>
</dbReference>
<dbReference type="CDD" id="cd06260">
    <property type="entry name" value="DUF820-like"/>
    <property type="match status" value="1"/>
</dbReference>
<evidence type="ECO:0000313" key="3">
    <source>
        <dbReference type="Proteomes" id="UP000680348"/>
    </source>
</evidence>
<feature type="domain" description="Putative restriction endonuclease" evidence="1">
    <location>
        <begin position="12"/>
        <end position="158"/>
    </location>
</feature>
<dbReference type="GO" id="GO:0004519">
    <property type="term" value="F:endonuclease activity"/>
    <property type="evidence" value="ECO:0007669"/>
    <property type="project" value="UniProtKB-KW"/>
</dbReference>
<dbReference type="Pfam" id="PF05685">
    <property type="entry name" value="Uma2"/>
    <property type="match status" value="1"/>
</dbReference>
<dbReference type="InterPro" id="IPR012296">
    <property type="entry name" value="Nuclease_put_TT1808"/>
</dbReference>
<keyword evidence="2" id="KW-0255">Endonuclease</keyword>
<sequence>MNIQSKLPTTPDEFLRWNEGREGKREFVRGRVVEMMINVTRNHWRLASRLERRLADQLDDRLYDIGTSDFGVRTPDGVRFPDVMVVPFESDGKALVTSSPLFIAEVLSPSSMADDFGPKAQDYLRIASLRYYLVVSQDEYRVWLWERGADRQWLKPTMIEDQAFELRFDDVVVHIHMDELFDGIASPAAKS</sequence>
<dbReference type="RefSeq" id="WP_188255313.1">
    <property type="nucleotide sequence ID" value="NZ_JABVCF010000007.1"/>
</dbReference>
<evidence type="ECO:0000259" key="1">
    <source>
        <dbReference type="Pfam" id="PF05685"/>
    </source>
</evidence>
<name>A0A942DZ04_9HYPH</name>
<dbReference type="Gene3D" id="3.90.1570.10">
    <property type="entry name" value="tt1808, chain A"/>
    <property type="match status" value="1"/>
</dbReference>
<accession>A0A942DZ04</accession>
<protein>
    <submittedName>
        <fullName evidence="2">Uma2 family endonuclease</fullName>
    </submittedName>
</protein>
<dbReference type="EMBL" id="JAGWCR010000007">
    <property type="protein sequence ID" value="MBS3649747.1"/>
    <property type="molecule type" value="Genomic_DNA"/>
</dbReference>